<name>A0ABM8GFU3_9MICO</name>
<sequence>MTADVPAVHPDYAPLTAPVTRAEIEEFRRRSKAAGAPGRGDPIRPGRAPAPRPPAA</sequence>
<organism evidence="2 3">
    <name type="scientific">Naasia aerilata</name>
    <dbReference type="NCBI Taxonomy" id="1162966"/>
    <lineage>
        <taxon>Bacteria</taxon>
        <taxon>Bacillati</taxon>
        <taxon>Actinomycetota</taxon>
        <taxon>Actinomycetes</taxon>
        <taxon>Micrococcales</taxon>
        <taxon>Microbacteriaceae</taxon>
        <taxon>Naasia</taxon>
    </lineage>
</organism>
<dbReference type="EMBL" id="AP027731">
    <property type="protein sequence ID" value="BDZ47221.1"/>
    <property type="molecule type" value="Genomic_DNA"/>
</dbReference>
<feature type="region of interest" description="Disordered" evidence="1">
    <location>
        <begin position="26"/>
        <end position="56"/>
    </location>
</feature>
<dbReference type="RefSeq" id="WP_286277170.1">
    <property type="nucleotide sequence ID" value="NZ_AP027731.1"/>
</dbReference>
<evidence type="ECO:0000313" key="3">
    <source>
        <dbReference type="Proteomes" id="UP001321498"/>
    </source>
</evidence>
<accession>A0ABM8GFU3</accession>
<protein>
    <submittedName>
        <fullName evidence="2">Uncharacterized protein</fullName>
    </submittedName>
</protein>
<dbReference type="Proteomes" id="UP001321498">
    <property type="component" value="Chromosome"/>
</dbReference>
<gene>
    <name evidence="2" type="ORF">GCM10025866_31300</name>
</gene>
<keyword evidence="3" id="KW-1185">Reference proteome</keyword>
<feature type="compositionally biased region" description="Low complexity" evidence="1">
    <location>
        <begin position="33"/>
        <end position="47"/>
    </location>
</feature>
<evidence type="ECO:0000256" key="1">
    <source>
        <dbReference type="SAM" id="MobiDB-lite"/>
    </source>
</evidence>
<evidence type="ECO:0000313" key="2">
    <source>
        <dbReference type="EMBL" id="BDZ47221.1"/>
    </source>
</evidence>
<proteinExistence type="predicted"/>
<reference evidence="3" key="1">
    <citation type="journal article" date="2019" name="Int. J. Syst. Evol. Microbiol.">
        <title>The Global Catalogue of Microorganisms (GCM) 10K type strain sequencing project: providing services to taxonomists for standard genome sequencing and annotation.</title>
        <authorList>
            <consortium name="The Broad Institute Genomics Platform"/>
            <consortium name="The Broad Institute Genome Sequencing Center for Infectious Disease"/>
            <person name="Wu L."/>
            <person name="Ma J."/>
        </authorList>
    </citation>
    <scope>NUCLEOTIDE SEQUENCE [LARGE SCALE GENOMIC DNA]</scope>
    <source>
        <strain evidence="3">NBRC 108725</strain>
    </source>
</reference>